<proteinExistence type="predicted"/>
<sequence>MTTTWEPVPLKYRWIGHLITGVVPSALTFALAAGGTRLLPYKPLDTDLQGTVTWGWLITESLSAVFDQRYAIKHQHDAPGGWAPIYCRLASCTAAHFALSYAISSSTRYASLVGASACAAELTCACALKNWEKGMSREEVRDAWKKTVEMTKAMRAESRGPNPTHQ</sequence>
<reference evidence="2 3" key="1">
    <citation type="submission" date="2019-10" db="EMBL/GenBank/DDBJ databases">
        <title>Corynebacterium sp novel species isolated from the respiratory tract of Marmot.</title>
        <authorList>
            <person name="Zhang G."/>
        </authorList>
    </citation>
    <scope>NUCLEOTIDE SEQUENCE [LARGE SCALE GENOMIC DNA]</scope>
    <source>
        <strain evidence="2 3">336</strain>
    </source>
</reference>
<feature type="transmembrane region" description="Helical" evidence="1">
    <location>
        <begin position="12"/>
        <end position="33"/>
    </location>
</feature>
<accession>A0ABQ6VEG1</accession>
<evidence type="ECO:0000313" key="3">
    <source>
        <dbReference type="Proteomes" id="UP000436181"/>
    </source>
</evidence>
<name>A0ABQ6VEG1_9CORY</name>
<keyword evidence="1" id="KW-0472">Membrane</keyword>
<keyword evidence="1" id="KW-1133">Transmembrane helix</keyword>
<keyword evidence="3" id="KW-1185">Reference proteome</keyword>
<organism evidence="2 3">
    <name type="scientific">Corynebacterium zhongnanshanii</name>
    <dbReference type="NCBI Taxonomy" id="2768834"/>
    <lineage>
        <taxon>Bacteria</taxon>
        <taxon>Bacillati</taxon>
        <taxon>Actinomycetota</taxon>
        <taxon>Actinomycetes</taxon>
        <taxon>Mycobacteriales</taxon>
        <taxon>Corynebacteriaceae</taxon>
        <taxon>Corynebacterium</taxon>
    </lineage>
</organism>
<dbReference type="RefSeq" id="WP_151843669.1">
    <property type="nucleotide sequence ID" value="NZ_WBZJ01000001.1"/>
</dbReference>
<evidence type="ECO:0000256" key="1">
    <source>
        <dbReference type="SAM" id="Phobius"/>
    </source>
</evidence>
<dbReference type="Proteomes" id="UP000436181">
    <property type="component" value="Unassembled WGS sequence"/>
</dbReference>
<gene>
    <name evidence="2" type="ORF">F8377_00970</name>
</gene>
<keyword evidence="1" id="KW-0812">Transmembrane</keyword>
<protein>
    <submittedName>
        <fullName evidence="2">Uncharacterized protein</fullName>
    </submittedName>
</protein>
<comment type="caution">
    <text evidence="2">The sequence shown here is derived from an EMBL/GenBank/DDBJ whole genome shotgun (WGS) entry which is preliminary data.</text>
</comment>
<evidence type="ECO:0000313" key="2">
    <source>
        <dbReference type="EMBL" id="KAB3522775.1"/>
    </source>
</evidence>
<dbReference type="EMBL" id="WBZJ01000001">
    <property type="protein sequence ID" value="KAB3522775.1"/>
    <property type="molecule type" value="Genomic_DNA"/>
</dbReference>